<proteinExistence type="predicted"/>
<dbReference type="InterPro" id="IPR021549">
    <property type="entry name" value="DUF2894"/>
</dbReference>
<dbReference type="EMBL" id="JBHSAJ010000037">
    <property type="protein sequence ID" value="MFC3935573.1"/>
    <property type="molecule type" value="Genomic_DNA"/>
</dbReference>
<reference evidence="2" key="1">
    <citation type="journal article" date="2019" name="Int. J. Syst. Evol. Microbiol.">
        <title>The Global Catalogue of Microorganisms (GCM) 10K type strain sequencing project: providing services to taxonomists for standard genome sequencing and annotation.</title>
        <authorList>
            <consortium name="The Broad Institute Genomics Platform"/>
            <consortium name="The Broad Institute Genome Sequencing Center for Infectious Disease"/>
            <person name="Wu L."/>
            <person name="Ma J."/>
        </authorList>
    </citation>
    <scope>NUCLEOTIDE SEQUENCE [LARGE SCALE GENOMIC DNA]</scope>
    <source>
        <strain evidence="2">CCUG 2113</strain>
    </source>
</reference>
<gene>
    <name evidence="1" type="ORF">ACFOW3_13200</name>
</gene>
<keyword evidence="2" id="KW-1185">Reference proteome</keyword>
<dbReference type="Proteomes" id="UP001595693">
    <property type="component" value="Unassembled WGS sequence"/>
</dbReference>
<comment type="caution">
    <text evidence="1">The sequence shown here is derived from an EMBL/GenBank/DDBJ whole genome shotgun (WGS) entry which is preliminary data.</text>
</comment>
<organism evidence="1 2">
    <name type="scientific">Acidovorax facilis</name>
    <dbReference type="NCBI Taxonomy" id="12917"/>
    <lineage>
        <taxon>Bacteria</taxon>
        <taxon>Pseudomonadati</taxon>
        <taxon>Pseudomonadota</taxon>
        <taxon>Betaproteobacteria</taxon>
        <taxon>Burkholderiales</taxon>
        <taxon>Comamonadaceae</taxon>
        <taxon>Acidovorax</taxon>
    </lineage>
</organism>
<protein>
    <submittedName>
        <fullName evidence="1">DUF2894 domain-containing protein</fullName>
    </submittedName>
</protein>
<name>A0ABV8DB62_9BURK</name>
<evidence type="ECO:0000313" key="1">
    <source>
        <dbReference type="EMBL" id="MFC3935573.1"/>
    </source>
</evidence>
<dbReference type="Pfam" id="PF11445">
    <property type="entry name" value="DUF2894"/>
    <property type="match status" value="1"/>
</dbReference>
<accession>A0ABV8DB62</accession>
<sequence length="197" mass="21426">MSEPTLESLRAEGAQHHDPVRFRYLEVLAARLPAQPPAVQQVLARRLQAALVDYARRTRTPPRQPLAATAPAGAPSALAQLNSDLSTRAQADADSVLVGGGASVSDMKSVRRFSEVWSKIAAEQQVAQAFTRGPENAGPLNAHRLMLRSLALMRSLSPDYLRHFLSQMDSLLWLEQAAAKPARAPLKPGRVARSSKH</sequence>
<evidence type="ECO:0000313" key="2">
    <source>
        <dbReference type="Proteomes" id="UP001595693"/>
    </source>
</evidence>
<dbReference type="RefSeq" id="WP_055393448.1">
    <property type="nucleotide sequence ID" value="NZ_JAMXAX010000147.1"/>
</dbReference>